<evidence type="ECO:0000256" key="1">
    <source>
        <dbReference type="ARBA" id="ARBA00004245"/>
    </source>
</evidence>
<keyword evidence="6 8" id="KW-0505">Motor protein</keyword>
<evidence type="ECO:0000256" key="9">
    <source>
        <dbReference type="RuleBase" id="RU000394"/>
    </source>
</evidence>
<dbReference type="PROSITE" id="PS00411">
    <property type="entry name" value="KINESIN_MOTOR_1"/>
    <property type="match status" value="1"/>
</dbReference>
<dbReference type="InterPro" id="IPR027417">
    <property type="entry name" value="P-loop_NTPase"/>
</dbReference>
<evidence type="ECO:0000256" key="2">
    <source>
        <dbReference type="ARBA" id="ARBA00010899"/>
    </source>
</evidence>
<dbReference type="PRINTS" id="PR00380">
    <property type="entry name" value="KINESINHEAVY"/>
</dbReference>
<feature type="compositionally biased region" description="Basic and acidic residues" evidence="11">
    <location>
        <begin position="21"/>
        <end position="38"/>
    </location>
</feature>
<reference evidence="13" key="1">
    <citation type="submission" date="2022-03" db="EMBL/GenBank/DDBJ databases">
        <authorList>
            <person name="Sayadi A."/>
        </authorList>
    </citation>
    <scope>NUCLEOTIDE SEQUENCE</scope>
</reference>
<feature type="compositionally biased region" description="Low complexity" evidence="11">
    <location>
        <begin position="105"/>
        <end position="117"/>
    </location>
</feature>
<keyword evidence="4 8" id="KW-0547">Nucleotide-binding</keyword>
<dbReference type="EMBL" id="CAKOFQ010006729">
    <property type="protein sequence ID" value="CAH1965818.1"/>
    <property type="molecule type" value="Genomic_DNA"/>
</dbReference>
<evidence type="ECO:0000256" key="5">
    <source>
        <dbReference type="ARBA" id="ARBA00022840"/>
    </source>
</evidence>
<sequence length="643" mass="73286">MQGPSKLPLLKSGIPRQQFKKAKDDNHVSKTETTENKFSRYPHLKRRSKSTTDLLATNILQPLRPLQSIIEKRLVNGIGGSTIKIAKTLELPIKKNVVSNNASKVVPASSSKVASASTKQNGAIRRQTQKRAAPKTDDQPKAKVVKAPEKAKRVASWDFKTKFQLLNEKHGKLLNSHKELQEKFSNVADYEQYYQKYNEIQTAYDKQTKDYEKIAIDYTELKSKYEKLVADHNSLSKTYDEQKTLCATYADQLRTHEDNLELKSKLIEKLSTENNWFKQKALEWENERRALHNTIFDLKGNIRVFCRVRPAIGVTEDQKLQCMLSYPDEYSLEIRKTKESISATSGKPIDNKADFCFDKVFSQRTTQEELFQEIAPYVQSAVDGYDVCVFAYGQTGSGKTYTMLGEDYGSEGVIPRTVSLIFRTVEGLKKTNWEYEVHASVLEIYNENLRDLLSPTGNQNMEIRHNCGRETTVTNLTIEKVENAEDLRNLMELAQKHRTVAATNYNEHSSRSHAVTKIYLSGINKETKVCYKGSISLVDLAGSENAKMVENDRMKETKHINKSLTILGNVMLALYNKNKHIPYRESKLTFLLQSSLGGTSKTLLIVNVSPFEENFNESINSLRFASKVKEVKTTVKRNKTEQQ</sequence>
<dbReference type="OrthoDB" id="3176171at2759"/>
<dbReference type="Pfam" id="PF00225">
    <property type="entry name" value="Kinesin"/>
    <property type="match status" value="1"/>
</dbReference>
<gene>
    <name evidence="13" type="ORF">ACAOBT_LOCUS6527</name>
</gene>
<dbReference type="GO" id="GO:0003777">
    <property type="term" value="F:microtubule motor activity"/>
    <property type="evidence" value="ECO:0007669"/>
    <property type="project" value="InterPro"/>
</dbReference>
<keyword evidence="14" id="KW-1185">Reference proteome</keyword>
<evidence type="ECO:0000256" key="8">
    <source>
        <dbReference type="PROSITE-ProRule" id="PRU00283"/>
    </source>
</evidence>
<dbReference type="InterPro" id="IPR001752">
    <property type="entry name" value="Kinesin_motor_dom"/>
</dbReference>
<keyword evidence="10" id="KW-0175">Coiled coil</keyword>
<evidence type="ECO:0000256" key="11">
    <source>
        <dbReference type="SAM" id="MobiDB-lite"/>
    </source>
</evidence>
<dbReference type="Proteomes" id="UP001152888">
    <property type="component" value="Unassembled WGS sequence"/>
</dbReference>
<dbReference type="SUPFAM" id="SSF52540">
    <property type="entry name" value="P-loop containing nucleoside triphosphate hydrolases"/>
    <property type="match status" value="1"/>
</dbReference>
<evidence type="ECO:0000313" key="13">
    <source>
        <dbReference type="EMBL" id="CAH1965818.1"/>
    </source>
</evidence>
<dbReference type="SMART" id="SM00129">
    <property type="entry name" value="KISc"/>
    <property type="match status" value="1"/>
</dbReference>
<comment type="similarity">
    <text evidence="2">Belongs to the TRAFAC class myosin-kinesin ATPase superfamily. Kinesin family. KIN-14 subfamily.</text>
</comment>
<dbReference type="InterPro" id="IPR019821">
    <property type="entry name" value="Kinesin_motor_CS"/>
</dbReference>
<evidence type="ECO:0000256" key="6">
    <source>
        <dbReference type="ARBA" id="ARBA00023175"/>
    </source>
</evidence>
<feature type="region of interest" description="Disordered" evidence="11">
    <location>
        <begin position="1"/>
        <end position="38"/>
    </location>
</feature>
<keyword evidence="3 9" id="KW-0493">Microtubule</keyword>
<dbReference type="InterPro" id="IPR027640">
    <property type="entry name" value="Kinesin-like_fam"/>
</dbReference>
<comment type="subcellular location">
    <subcellularLocation>
        <location evidence="1">Cytoplasm</location>
        <location evidence="1">Cytoskeleton</location>
    </subcellularLocation>
</comment>
<accession>A0A9P0K8Q1</accession>
<feature type="compositionally biased region" description="Basic and acidic residues" evidence="11">
    <location>
        <begin position="134"/>
        <end position="143"/>
    </location>
</feature>
<dbReference type="AlphaFoldDB" id="A0A9P0K8Q1"/>
<feature type="coiled-coil region" evidence="10">
    <location>
        <begin position="253"/>
        <end position="287"/>
    </location>
</feature>
<dbReference type="GO" id="GO:0008017">
    <property type="term" value="F:microtubule binding"/>
    <property type="evidence" value="ECO:0007669"/>
    <property type="project" value="InterPro"/>
</dbReference>
<dbReference type="GO" id="GO:0005524">
    <property type="term" value="F:ATP binding"/>
    <property type="evidence" value="ECO:0007669"/>
    <property type="project" value="UniProtKB-UniRule"/>
</dbReference>
<protein>
    <recommendedName>
        <fullName evidence="9">Kinesin-like protein</fullName>
    </recommendedName>
</protein>
<dbReference type="InterPro" id="IPR036961">
    <property type="entry name" value="Kinesin_motor_dom_sf"/>
</dbReference>
<dbReference type="GO" id="GO:0007018">
    <property type="term" value="P:microtubule-based movement"/>
    <property type="evidence" value="ECO:0007669"/>
    <property type="project" value="InterPro"/>
</dbReference>
<dbReference type="PANTHER" id="PTHR47972:SF45">
    <property type="entry name" value="PROTEIN CLARET SEGREGATIONAL"/>
    <property type="match status" value="1"/>
</dbReference>
<feature type="domain" description="Kinesin motor" evidence="12">
    <location>
        <begin position="301"/>
        <end position="631"/>
    </location>
</feature>
<feature type="region of interest" description="Disordered" evidence="11">
    <location>
        <begin position="105"/>
        <end position="143"/>
    </location>
</feature>
<evidence type="ECO:0000256" key="7">
    <source>
        <dbReference type="ARBA" id="ARBA00023212"/>
    </source>
</evidence>
<feature type="binding site" evidence="8">
    <location>
        <begin position="393"/>
        <end position="400"/>
    </location>
    <ligand>
        <name>ATP</name>
        <dbReference type="ChEBI" id="CHEBI:30616"/>
    </ligand>
</feature>
<keyword evidence="7" id="KW-0206">Cytoskeleton</keyword>
<organism evidence="13 14">
    <name type="scientific">Acanthoscelides obtectus</name>
    <name type="common">Bean weevil</name>
    <name type="synonym">Bruchus obtectus</name>
    <dbReference type="NCBI Taxonomy" id="200917"/>
    <lineage>
        <taxon>Eukaryota</taxon>
        <taxon>Metazoa</taxon>
        <taxon>Ecdysozoa</taxon>
        <taxon>Arthropoda</taxon>
        <taxon>Hexapoda</taxon>
        <taxon>Insecta</taxon>
        <taxon>Pterygota</taxon>
        <taxon>Neoptera</taxon>
        <taxon>Endopterygota</taxon>
        <taxon>Coleoptera</taxon>
        <taxon>Polyphaga</taxon>
        <taxon>Cucujiformia</taxon>
        <taxon>Chrysomeloidea</taxon>
        <taxon>Chrysomelidae</taxon>
        <taxon>Bruchinae</taxon>
        <taxon>Bruchini</taxon>
        <taxon>Acanthoscelides</taxon>
    </lineage>
</organism>
<evidence type="ECO:0000256" key="10">
    <source>
        <dbReference type="SAM" id="Coils"/>
    </source>
</evidence>
<keyword evidence="5 8" id="KW-0067">ATP-binding</keyword>
<evidence type="ECO:0000256" key="4">
    <source>
        <dbReference type="ARBA" id="ARBA00022741"/>
    </source>
</evidence>
<evidence type="ECO:0000256" key="3">
    <source>
        <dbReference type="ARBA" id="ARBA00022701"/>
    </source>
</evidence>
<evidence type="ECO:0000259" key="12">
    <source>
        <dbReference type="PROSITE" id="PS50067"/>
    </source>
</evidence>
<dbReference type="PROSITE" id="PS50067">
    <property type="entry name" value="KINESIN_MOTOR_2"/>
    <property type="match status" value="1"/>
</dbReference>
<dbReference type="Gene3D" id="3.40.850.10">
    <property type="entry name" value="Kinesin motor domain"/>
    <property type="match status" value="1"/>
</dbReference>
<dbReference type="GO" id="GO:0005874">
    <property type="term" value="C:microtubule"/>
    <property type="evidence" value="ECO:0007669"/>
    <property type="project" value="UniProtKB-KW"/>
</dbReference>
<evidence type="ECO:0000313" key="14">
    <source>
        <dbReference type="Proteomes" id="UP001152888"/>
    </source>
</evidence>
<proteinExistence type="inferred from homology"/>
<keyword evidence="7" id="KW-0963">Cytoplasm</keyword>
<comment type="caution">
    <text evidence="13">The sequence shown here is derived from an EMBL/GenBank/DDBJ whole genome shotgun (WGS) entry which is preliminary data.</text>
</comment>
<dbReference type="PANTHER" id="PTHR47972">
    <property type="entry name" value="KINESIN-LIKE PROTEIN KLP-3"/>
    <property type="match status" value="1"/>
</dbReference>
<name>A0A9P0K8Q1_ACAOB</name>